<dbReference type="Gene3D" id="3.40.30.10">
    <property type="entry name" value="Glutaredoxin"/>
    <property type="match status" value="1"/>
</dbReference>
<evidence type="ECO:0000256" key="1">
    <source>
        <dbReference type="SAM" id="SignalP"/>
    </source>
</evidence>
<organism evidence="3 4">
    <name type="scientific">Marivirga lumbricoides</name>
    <dbReference type="NCBI Taxonomy" id="1046115"/>
    <lineage>
        <taxon>Bacteria</taxon>
        <taxon>Pseudomonadati</taxon>
        <taxon>Bacteroidota</taxon>
        <taxon>Cytophagia</taxon>
        <taxon>Cytophagales</taxon>
        <taxon>Marivirgaceae</taxon>
        <taxon>Marivirga</taxon>
    </lineage>
</organism>
<dbReference type="PANTHER" id="PTHR42852:SF17">
    <property type="entry name" value="THIOREDOXIN-LIKE PROTEIN HI_1115"/>
    <property type="match status" value="1"/>
</dbReference>
<reference evidence="4" key="1">
    <citation type="journal article" date="2019" name="Int. J. Syst. Evol. Microbiol.">
        <title>The Global Catalogue of Microorganisms (GCM) 10K type strain sequencing project: providing services to taxonomists for standard genome sequencing and annotation.</title>
        <authorList>
            <consortium name="The Broad Institute Genomics Platform"/>
            <consortium name="The Broad Institute Genome Sequencing Center for Infectious Disease"/>
            <person name="Wu L."/>
            <person name="Ma J."/>
        </authorList>
    </citation>
    <scope>NUCLEOTIDE SEQUENCE [LARGE SCALE GENOMIC DNA]</scope>
    <source>
        <strain evidence="4">CGMCC 1.10832</strain>
    </source>
</reference>
<dbReference type="EMBL" id="BMEC01000010">
    <property type="protein sequence ID" value="GGC44129.1"/>
    <property type="molecule type" value="Genomic_DNA"/>
</dbReference>
<sequence>MKKITLLYLIVFSVQIQLAIAQSQPLQIIKVPELEQLIKSEEGKVKVINFWATWCKPCIKEIPYFVKAQQDFPEVEFVFVSLDFSENASRAESFGKKKGLNKSKMVLIDDVDYNAWIDKVSGEWSGAIPATLIVTPNGKKLYEKEFQQGELKELLKETYKL</sequence>
<comment type="caution">
    <text evidence="3">The sequence shown here is derived from an EMBL/GenBank/DDBJ whole genome shotgun (WGS) entry which is preliminary data.</text>
</comment>
<keyword evidence="1" id="KW-0732">Signal</keyword>
<dbReference type="RefSeq" id="WP_188465370.1">
    <property type="nucleotide sequence ID" value="NZ_BAABHU010000010.1"/>
</dbReference>
<dbReference type="SUPFAM" id="SSF52833">
    <property type="entry name" value="Thioredoxin-like"/>
    <property type="match status" value="1"/>
</dbReference>
<dbReference type="InterPro" id="IPR013766">
    <property type="entry name" value="Thioredoxin_domain"/>
</dbReference>
<dbReference type="Proteomes" id="UP000636010">
    <property type="component" value="Unassembled WGS sequence"/>
</dbReference>
<dbReference type="PANTHER" id="PTHR42852">
    <property type="entry name" value="THIOL:DISULFIDE INTERCHANGE PROTEIN DSBE"/>
    <property type="match status" value="1"/>
</dbReference>
<dbReference type="CDD" id="cd02966">
    <property type="entry name" value="TlpA_like_family"/>
    <property type="match status" value="1"/>
</dbReference>
<keyword evidence="4" id="KW-1185">Reference proteome</keyword>
<evidence type="ECO:0000259" key="2">
    <source>
        <dbReference type="PROSITE" id="PS51352"/>
    </source>
</evidence>
<name>A0ABQ1MP28_9BACT</name>
<dbReference type="InterPro" id="IPR036249">
    <property type="entry name" value="Thioredoxin-like_sf"/>
</dbReference>
<dbReference type="PROSITE" id="PS51352">
    <property type="entry name" value="THIOREDOXIN_2"/>
    <property type="match status" value="1"/>
</dbReference>
<gene>
    <name evidence="3" type="ORF">GCM10011506_32110</name>
</gene>
<dbReference type="InterPro" id="IPR000866">
    <property type="entry name" value="AhpC/TSA"/>
</dbReference>
<protein>
    <recommendedName>
        <fullName evidence="2">Thioredoxin domain-containing protein</fullName>
    </recommendedName>
</protein>
<evidence type="ECO:0000313" key="4">
    <source>
        <dbReference type="Proteomes" id="UP000636010"/>
    </source>
</evidence>
<feature type="chain" id="PRO_5046888026" description="Thioredoxin domain-containing protein" evidence="1">
    <location>
        <begin position="22"/>
        <end position="161"/>
    </location>
</feature>
<feature type="signal peptide" evidence="1">
    <location>
        <begin position="1"/>
        <end position="21"/>
    </location>
</feature>
<dbReference type="Pfam" id="PF00578">
    <property type="entry name" value="AhpC-TSA"/>
    <property type="match status" value="1"/>
</dbReference>
<dbReference type="InterPro" id="IPR050553">
    <property type="entry name" value="Thioredoxin_ResA/DsbE_sf"/>
</dbReference>
<feature type="domain" description="Thioredoxin" evidence="2">
    <location>
        <begin position="13"/>
        <end position="160"/>
    </location>
</feature>
<accession>A0ABQ1MP28</accession>
<evidence type="ECO:0000313" key="3">
    <source>
        <dbReference type="EMBL" id="GGC44129.1"/>
    </source>
</evidence>
<proteinExistence type="predicted"/>